<dbReference type="InParanoid" id="A0A7N2LIS2"/>
<dbReference type="InterPro" id="IPR000089">
    <property type="entry name" value="Biotin_lipoyl"/>
</dbReference>
<keyword evidence="3 6" id="KW-0450">Lipoyl</keyword>
<dbReference type="CDD" id="cd06848">
    <property type="entry name" value="GCS_H"/>
    <property type="match status" value="1"/>
</dbReference>
<dbReference type="SUPFAM" id="SSF51230">
    <property type="entry name" value="Single hybrid motif"/>
    <property type="match status" value="1"/>
</dbReference>
<name>A0A7N2LIS2_QUELO</name>
<feature type="domain" description="Lipoyl-binding" evidence="8">
    <location>
        <begin position="81"/>
        <end position="162"/>
    </location>
</feature>
<proteinExistence type="inferred from homology"/>
<feature type="modified residue" description="N6-lipoyllysine" evidence="6">
    <location>
        <position position="122"/>
    </location>
</feature>
<evidence type="ECO:0000256" key="1">
    <source>
        <dbReference type="ARBA" id="ARBA00004173"/>
    </source>
</evidence>
<comment type="subcellular location">
    <subcellularLocation>
        <location evidence="1 7">Mitochondrion</location>
    </subcellularLocation>
</comment>
<reference evidence="9 10" key="1">
    <citation type="journal article" date="2016" name="G3 (Bethesda)">
        <title>First Draft Assembly and Annotation of the Genome of a California Endemic Oak Quercus lobata Nee (Fagaceae).</title>
        <authorList>
            <person name="Sork V.L."/>
            <person name="Fitz-Gibbon S.T."/>
            <person name="Puiu D."/>
            <person name="Crepeau M."/>
            <person name="Gugger P.F."/>
            <person name="Sherman R."/>
            <person name="Stevens K."/>
            <person name="Langley C.H."/>
            <person name="Pellegrini M."/>
            <person name="Salzberg S.L."/>
        </authorList>
    </citation>
    <scope>NUCLEOTIDE SEQUENCE [LARGE SCALE GENOMIC DNA]</scope>
    <source>
        <strain evidence="9 10">cv. SW786</strain>
    </source>
</reference>
<dbReference type="InterPro" id="IPR002930">
    <property type="entry name" value="GCV_H"/>
</dbReference>
<dbReference type="EnsemblPlants" id="QL04p061596:mrna">
    <property type="protein sequence ID" value="QL04p061596:mrna"/>
    <property type="gene ID" value="QL04p061596"/>
</dbReference>
<keyword evidence="4 7" id="KW-0809">Transit peptide</keyword>
<dbReference type="GO" id="GO:0019464">
    <property type="term" value="P:glycine decarboxylation via glycine cleavage system"/>
    <property type="evidence" value="ECO:0007669"/>
    <property type="project" value="UniProtKB-UniRule"/>
</dbReference>
<dbReference type="Gramene" id="QL04p061596:mrna">
    <property type="protein sequence ID" value="QL04p061596:mrna"/>
    <property type="gene ID" value="QL04p061596"/>
</dbReference>
<dbReference type="AlphaFoldDB" id="A0A7N2LIS2"/>
<keyword evidence="10" id="KW-1185">Reference proteome</keyword>
<dbReference type="Pfam" id="PF01597">
    <property type="entry name" value="GCV_H"/>
    <property type="match status" value="1"/>
</dbReference>
<organism evidence="9 10">
    <name type="scientific">Quercus lobata</name>
    <name type="common">Valley oak</name>
    <dbReference type="NCBI Taxonomy" id="97700"/>
    <lineage>
        <taxon>Eukaryota</taxon>
        <taxon>Viridiplantae</taxon>
        <taxon>Streptophyta</taxon>
        <taxon>Embryophyta</taxon>
        <taxon>Tracheophyta</taxon>
        <taxon>Spermatophyta</taxon>
        <taxon>Magnoliopsida</taxon>
        <taxon>eudicotyledons</taxon>
        <taxon>Gunneridae</taxon>
        <taxon>Pentapetalae</taxon>
        <taxon>rosids</taxon>
        <taxon>fabids</taxon>
        <taxon>Fagales</taxon>
        <taxon>Fagaceae</taxon>
        <taxon>Quercus</taxon>
    </lineage>
</organism>
<dbReference type="GO" id="GO:0005739">
    <property type="term" value="C:mitochondrion"/>
    <property type="evidence" value="ECO:0007669"/>
    <property type="project" value="UniProtKB-SubCell"/>
</dbReference>
<dbReference type="PANTHER" id="PTHR11715">
    <property type="entry name" value="GLYCINE CLEAVAGE SYSTEM H PROTEIN"/>
    <property type="match status" value="1"/>
</dbReference>
<reference evidence="9" key="2">
    <citation type="submission" date="2021-01" db="UniProtKB">
        <authorList>
            <consortium name="EnsemblPlants"/>
        </authorList>
    </citation>
    <scope>IDENTIFICATION</scope>
</reference>
<protein>
    <recommendedName>
        <fullName evidence="7">Glycine cleavage system H protein</fullName>
    </recommendedName>
</protein>
<dbReference type="PROSITE" id="PS50968">
    <property type="entry name" value="BIOTINYL_LIPOYL"/>
    <property type="match status" value="1"/>
</dbReference>
<sequence length="271" mass="30324">MACSRLMWATRAASYLRISVPFTLRVRGFSSDNLSLIASQEIKAHLGIALENQISFHQATSVLKDLKYADSHEWVKVDGISATIGITDHAQDHLGDVVYVELPEAGASISQGSSFGAVESVKATSDVYSPVSGKVIEVNEKLNSSPGLLGIEEWRSWDVRFIRRPNDWEMGVVDEFLCTLDSNLPPTENGDRMRWKLTKNGDFDIRSFYNMLQGPLPILFPWKGDNLEDRGFDFVDWYIMCRCNGKMMLFLVGGISLESTPLAFGIWSRCA</sequence>
<dbReference type="NCBIfam" id="NF002270">
    <property type="entry name" value="PRK01202.1"/>
    <property type="match status" value="1"/>
</dbReference>
<dbReference type="InterPro" id="IPR003016">
    <property type="entry name" value="2-oxoA_DH_lipoyl-BS"/>
</dbReference>
<evidence type="ECO:0000256" key="7">
    <source>
        <dbReference type="RuleBase" id="RU364055"/>
    </source>
</evidence>
<comment type="subunit">
    <text evidence="7">The glycine cleavage system is composed of four proteins: P, T, L and H.</text>
</comment>
<dbReference type="HAMAP" id="MF_00272">
    <property type="entry name" value="GcvH"/>
    <property type="match status" value="1"/>
</dbReference>
<dbReference type="InterPro" id="IPR033753">
    <property type="entry name" value="GCV_H/Fam206"/>
</dbReference>
<dbReference type="Proteomes" id="UP000594261">
    <property type="component" value="Chromosome 4"/>
</dbReference>
<dbReference type="InterPro" id="IPR011053">
    <property type="entry name" value="Single_hybrid_motif"/>
</dbReference>
<evidence type="ECO:0000256" key="2">
    <source>
        <dbReference type="ARBA" id="ARBA00009249"/>
    </source>
</evidence>
<dbReference type="InterPro" id="IPR017453">
    <property type="entry name" value="GCV_H_sub"/>
</dbReference>
<dbReference type="PANTHER" id="PTHR11715:SF3">
    <property type="entry name" value="GLYCINE CLEAVAGE SYSTEM H PROTEIN-RELATED"/>
    <property type="match status" value="1"/>
</dbReference>
<accession>A0A7N2LIS2</accession>
<dbReference type="Gene3D" id="2.40.50.100">
    <property type="match status" value="1"/>
</dbReference>
<evidence type="ECO:0000256" key="4">
    <source>
        <dbReference type="ARBA" id="ARBA00022946"/>
    </source>
</evidence>
<evidence type="ECO:0000313" key="10">
    <source>
        <dbReference type="Proteomes" id="UP000594261"/>
    </source>
</evidence>
<evidence type="ECO:0000256" key="3">
    <source>
        <dbReference type="ARBA" id="ARBA00022823"/>
    </source>
</evidence>
<comment type="function">
    <text evidence="7">The H protein shuttles the methylamine group of glycine from the P protein to the T protein.</text>
</comment>
<keyword evidence="5 7" id="KW-0496">Mitochondrion</keyword>
<evidence type="ECO:0000259" key="8">
    <source>
        <dbReference type="PROSITE" id="PS50968"/>
    </source>
</evidence>
<evidence type="ECO:0000313" key="9">
    <source>
        <dbReference type="EnsemblPlants" id="QL04p061596:mrna"/>
    </source>
</evidence>
<dbReference type="NCBIfam" id="TIGR00527">
    <property type="entry name" value="gcvH"/>
    <property type="match status" value="1"/>
</dbReference>
<dbReference type="PROSITE" id="PS00189">
    <property type="entry name" value="LIPOYL"/>
    <property type="match status" value="1"/>
</dbReference>
<dbReference type="GO" id="GO:0005960">
    <property type="term" value="C:glycine cleavage complex"/>
    <property type="evidence" value="ECO:0007669"/>
    <property type="project" value="UniProtKB-UniRule"/>
</dbReference>
<dbReference type="EMBL" id="LRBV02000004">
    <property type="status" value="NOT_ANNOTATED_CDS"/>
    <property type="molecule type" value="Genomic_DNA"/>
</dbReference>
<dbReference type="GO" id="GO:0009249">
    <property type="term" value="P:protein lipoylation"/>
    <property type="evidence" value="ECO:0007669"/>
    <property type="project" value="TreeGrafter"/>
</dbReference>
<comment type="cofactor">
    <cofactor evidence="7">
        <name>(R)-lipoate</name>
        <dbReference type="ChEBI" id="CHEBI:83088"/>
    </cofactor>
    <text evidence="7">Binds 1 lipoyl cofactor covalently.</text>
</comment>
<comment type="similarity">
    <text evidence="2 7">Belongs to the GcvH family.</text>
</comment>
<evidence type="ECO:0000256" key="6">
    <source>
        <dbReference type="PIRSR" id="PIRSR617453-50"/>
    </source>
</evidence>
<evidence type="ECO:0000256" key="5">
    <source>
        <dbReference type="ARBA" id="ARBA00023128"/>
    </source>
</evidence>